<dbReference type="KEGG" id="fcy:FRACYDRAFT_269565"/>
<accession>A0A1E7F864</accession>
<dbReference type="InParanoid" id="A0A1E7F864"/>
<sequence>MEWWCGQPNELTKDWTEVNGGNTFDTTPWNSTSTIPTATRRLREHSDVFYYGDDKEEEERYHRKLKPTKDQLIPKDLEMDYAINGVIKTMGRDEWEPHTREYVKNVAVWPMLNDESMAQKDWDGEPVEVAVRFRSKINPQQNYCISHVYYA</sequence>
<gene>
    <name evidence="1" type="ORF">FRACYDRAFT_269565</name>
</gene>
<organism evidence="1 2">
    <name type="scientific">Fragilariopsis cylindrus CCMP1102</name>
    <dbReference type="NCBI Taxonomy" id="635003"/>
    <lineage>
        <taxon>Eukaryota</taxon>
        <taxon>Sar</taxon>
        <taxon>Stramenopiles</taxon>
        <taxon>Ochrophyta</taxon>
        <taxon>Bacillariophyta</taxon>
        <taxon>Bacillariophyceae</taxon>
        <taxon>Bacillariophycidae</taxon>
        <taxon>Bacillariales</taxon>
        <taxon>Bacillariaceae</taxon>
        <taxon>Fragilariopsis</taxon>
    </lineage>
</organism>
<evidence type="ECO:0000313" key="2">
    <source>
        <dbReference type="Proteomes" id="UP000095751"/>
    </source>
</evidence>
<name>A0A1E7F864_9STRA</name>
<keyword evidence="2" id="KW-1185">Reference proteome</keyword>
<protein>
    <submittedName>
        <fullName evidence="1">Uncharacterized protein</fullName>
    </submittedName>
</protein>
<dbReference type="EMBL" id="KV784360">
    <property type="protein sequence ID" value="OEU14319.1"/>
    <property type="molecule type" value="Genomic_DNA"/>
</dbReference>
<proteinExistence type="predicted"/>
<evidence type="ECO:0000313" key="1">
    <source>
        <dbReference type="EMBL" id="OEU14319.1"/>
    </source>
</evidence>
<reference evidence="1 2" key="1">
    <citation type="submission" date="2016-09" db="EMBL/GenBank/DDBJ databases">
        <title>Extensive genetic diversity and differential bi-allelic expression allows diatom success in the polar Southern Ocean.</title>
        <authorList>
            <consortium name="DOE Joint Genome Institute"/>
            <person name="Mock T."/>
            <person name="Otillar R.P."/>
            <person name="Strauss J."/>
            <person name="Dupont C."/>
            <person name="Frickenhaus S."/>
            <person name="Maumus F."/>
            <person name="Mcmullan M."/>
            <person name="Sanges R."/>
            <person name="Schmutz J."/>
            <person name="Toseland A."/>
            <person name="Valas R."/>
            <person name="Veluchamy A."/>
            <person name="Ward B.J."/>
            <person name="Allen A."/>
            <person name="Barry K."/>
            <person name="Falciatore A."/>
            <person name="Ferrante M."/>
            <person name="Fortunato A.E."/>
            <person name="Gloeckner G."/>
            <person name="Gruber A."/>
            <person name="Hipkin R."/>
            <person name="Janech M."/>
            <person name="Kroth P."/>
            <person name="Leese F."/>
            <person name="Lindquist E."/>
            <person name="Lyon B.R."/>
            <person name="Martin J."/>
            <person name="Mayer C."/>
            <person name="Parker M."/>
            <person name="Quesneville H."/>
            <person name="Raymond J."/>
            <person name="Uhlig C."/>
            <person name="Valentin K.U."/>
            <person name="Worden A.Z."/>
            <person name="Armbrust E.V."/>
            <person name="Bowler C."/>
            <person name="Green B."/>
            <person name="Moulton V."/>
            <person name="Van Oosterhout C."/>
            <person name="Grigoriev I."/>
        </authorList>
    </citation>
    <scope>NUCLEOTIDE SEQUENCE [LARGE SCALE GENOMIC DNA]</scope>
    <source>
        <strain evidence="1 2">CCMP1102</strain>
    </source>
</reference>
<dbReference type="Proteomes" id="UP000095751">
    <property type="component" value="Unassembled WGS sequence"/>
</dbReference>
<dbReference type="AlphaFoldDB" id="A0A1E7F864"/>